<evidence type="ECO:0000313" key="2">
    <source>
        <dbReference type="EMBL" id="PNX71101.1"/>
    </source>
</evidence>
<protein>
    <recommendedName>
        <fullName evidence="4">RRP15-like protein</fullName>
    </recommendedName>
</protein>
<evidence type="ECO:0000256" key="1">
    <source>
        <dbReference type="SAM" id="MobiDB-lite"/>
    </source>
</evidence>
<evidence type="ECO:0008006" key="4">
    <source>
        <dbReference type="Google" id="ProtNLM"/>
    </source>
</evidence>
<proteinExistence type="predicted"/>
<dbReference type="PANTHER" id="PTHR33874:SF4">
    <property type="entry name" value="EXPRESSED PROTEIN"/>
    <property type="match status" value="1"/>
</dbReference>
<dbReference type="AlphaFoldDB" id="A0A2K3KXV0"/>
<dbReference type="PANTHER" id="PTHR33874">
    <property type="entry name" value="RING FINGER PROTEIN"/>
    <property type="match status" value="1"/>
</dbReference>
<dbReference type="STRING" id="57577.A0A2K3KXV0"/>
<reference evidence="2 3" key="1">
    <citation type="journal article" date="2014" name="Am. J. Bot.">
        <title>Genome assembly and annotation for red clover (Trifolium pratense; Fabaceae).</title>
        <authorList>
            <person name="Istvanek J."/>
            <person name="Jaros M."/>
            <person name="Krenek A."/>
            <person name="Repkova J."/>
        </authorList>
    </citation>
    <scope>NUCLEOTIDE SEQUENCE [LARGE SCALE GENOMIC DNA]</scope>
    <source>
        <strain evidence="3">cv. Tatra</strain>
        <tissue evidence="2">Young leaves</tissue>
    </source>
</reference>
<organism evidence="2 3">
    <name type="scientific">Trifolium pratense</name>
    <name type="common">Red clover</name>
    <dbReference type="NCBI Taxonomy" id="57577"/>
    <lineage>
        <taxon>Eukaryota</taxon>
        <taxon>Viridiplantae</taxon>
        <taxon>Streptophyta</taxon>
        <taxon>Embryophyta</taxon>
        <taxon>Tracheophyta</taxon>
        <taxon>Spermatophyta</taxon>
        <taxon>Magnoliopsida</taxon>
        <taxon>eudicotyledons</taxon>
        <taxon>Gunneridae</taxon>
        <taxon>Pentapetalae</taxon>
        <taxon>rosids</taxon>
        <taxon>fabids</taxon>
        <taxon>Fabales</taxon>
        <taxon>Fabaceae</taxon>
        <taxon>Papilionoideae</taxon>
        <taxon>50 kb inversion clade</taxon>
        <taxon>NPAAA clade</taxon>
        <taxon>Hologalegina</taxon>
        <taxon>IRL clade</taxon>
        <taxon>Trifolieae</taxon>
        <taxon>Trifolium</taxon>
    </lineage>
</organism>
<gene>
    <name evidence="2" type="ORF">L195_g026972</name>
</gene>
<accession>A0A2K3KXV0</accession>
<feature type="region of interest" description="Disordered" evidence="1">
    <location>
        <begin position="32"/>
        <end position="51"/>
    </location>
</feature>
<name>A0A2K3KXV0_TRIPR</name>
<reference evidence="2 3" key="2">
    <citation type="journal article" date="2017" name="Front. Plant Sci.">
        <title>Gene Classification and Mining of Molecular Markers Useful in Red Clover (Trifolium pratense) Breeding.</title>
        <authorList>
            <person name="Istvanek J."/>
            <person name="Dluhosova J."/>
            <person name="Dluhos P."/>
            <person name="Patkova L."/>
            <person name="Nedelnik J."/>
            <person name="Repkova J."/>
        </authorList>
    </citation>
    <scope>NUCLEOTIDE SEQUENCE [LARGE SCALE GENOMIC DNA]</scope>
    <source>
        <strain evidence="3">cv. Tatra</strain>
        <tissue evidence="2">Young leaves</tissue>
    </source>
</reference>
<evidence type="ECO:0000313" key="3">
    <source>
        <dbReference type="Proteomes" id="UP000236291"/>
    </source>
</evidence>
<comment type="caution">
    <text evidence="2">The sequence shown here is derived from an EMBL/GenBank/DDBJ whole genome shotgun (WGS) entry which is preliminary data.</text>
</comment>
<dbReference type="Proteomes" id="UP000236291">
    <property type="component" value="Unassembled WGS sequence"/>
</dbReference>
<dbReference type="EMBL" id="ASHM01022884">
    <property type="protein sequence ID" value="PNX71101.1"/>
    <property type="molecule type" value="Genomic_DNA"/>
</dbReference>
<sequence length="276" mass="30955">MRTHHAVEVAKTVLEVADVAWAAVECGHHLRHHDHTVTPNDNDNYPSDHDLESLQSENRRLRNLLDQNLKLLYNLSESNSFINNCPPDLHVRLAATVRSDEYLTRLKCIQQETANGGNQFPFKEATEVDYQSADILINVDSQEPSWWVWVADETDPINYEECSGIDDESYLIISEEHVVDGVANFMARCIMSNPKALKLSPEELQQNLSKAFAGTSKLERVLDIWNAGKLFYALSTWGLALAGLYQSRSLIKVAAKGVHSGGKLALKMRALRMAAP</sequence>